<dbReference type="InterPro" id="IPR032312">
    <property type="entry name" value="LacZ_4"/>
</dbReference>
<dbReference type="SUPFAM" id="SSF74650">
    <property type="entry name" value="Galactose mutarotase-like"/>
    <property type="match status" value="1"/>
</dbReference>
<proteinExistence type="inferred from homology"/>
<comment type="caution">
    <text evidence="10">The sequence shown here is derived from an EMBL/GenBank/DDBJ whole genome shotgun (WGS) entry which is preliminary data.</text>
</comment>
<dbReference type="GO" id="GO:0030246">
    <property type="term" value="F:carbohydrate binding"/>
    <property type="evidence" value="ECO:0007669"/>
    <property type="project" value="InterPro"/>
</dbReference>
<dbReference type="Pfam" id="PF02836">
    <property type="entry name" value="Glyco_hydro_2_C"/>
    <property type="match status" value="1"/>
</dbReference>
<dbReference type="GO" id="GO:0005990">
    <property type="term" value="P:lactose catabolic process"/>
    <property type="evidence" value="ECO:0007669"/>
    <property type="project" value="TreeGrafter"/>
</dbReference>
<dbReference type="Gene3D" id="2.70.98.10">
    <property type="match status" value="1"/>
</dbReference>
<dbReference type="InterPro" id="IPR004199">
    <property type="entry name" value="B-gal_small/dom_5"/>
</dbReference>
<protein>
    <recommendedName>
        <fullName evidence="4 8">Beta-galactosidase</fullName>
        <ecNumber evidence="3 8">3.2.1.23</ecNumber>
    </recommendedName>
    <alternativeName>
        <fullName evidence="7 8">Lactase</fullName>
    </alternativeName>
</protein>
<dbReference type="InterPro" id="IPR006101">
    <property type="entry name" value="Glyco_hydro_2"/>
</dbReference>
<dbReference type="Gene3D" id="2.60.40.10">
    <property type="entry name" value="Immunoglobulins"/>
    <property type="match status" value="2"/>
</dbReference>
<evidence type="ECO:0000256" key="4">
    <source>
        <dbReference type="ARBA" id="ARBA00013303"/>
    </source>
</evidence>
<dbReference type="InterPro" id="IPR006102">
    <property type="entry name" value="Ig-like_GH2"/>
</dbReference>
<dbReference type="PRINTS" id="PR00132">
    <property type="entry name" value="GLHYDRLASE2"/>
</dbReference>
<dbReference type="InterPro" id="IPR006103">
    <property type="entry name" value="Glyco_hydro_2_cat"/>
</dbReference>
<dbReference type="InterPro" id="IPR008979">
    <property type="entry name" value="Galactose-bd-like_sf"/>
</dbReference>
<comment type="similarity">
    <text evidence="2 8">Belongs to the glycosyl hydrolase 2 family.</text>
</comment>
<dbReference type="SUPFAM" id="SSF49785">
    <property type="entry name" value="Galactose-binding domain-like"/>
    <property type="match status" value="1"/>
</dbReference>
<dbReference type="SUPFAM" id="SSF49303">
    <property type="entry name" value="beta-Galactosidase/glucuronidase domain"/>
    <property type="match status" value="2"/>
</dbReference>
<dbReference type="Pfam" id="PF02837">
    <property type="entry name" value="Glyco_hydro_2_N"/>
    <property type="match status" value="1"/>
</dbReference>
<keyword evidence="5 8" id="KW-0378">Hydrolase</keyword>
<comment type="catalytic activity">
    <reaction evidence="1 8">
        <text>Hydrolysis of terminal non-reducing beta-D-galactose residues in beta-D-galactosides.</text>
        <dbReference type="EC" id="3.2.1.23"/>
    </reaction>
</comment>
<dbReference type="InterPro" id="IPR036156">
    <property type="entry name" value="Beta-gal/glucu_dom_sf"/>
</dbReference>
<feature type="domain" description="Beta galactosidase small chain/" evidence="9">
    <location>
        <begin position="707"/>
        <end position="980"/>
    </location>
</feature>
<name>A0A3R6IN19_9FIRM</name>
<dbReference type="PANTHER" id="PTHR46323">
    <property type="entry name" value="BETA-GALACTOSIDASE"/>
    <property type="match status" value="1"/>
</dbReference>
<dbReference type="SMART" id="SM01038">
    <property type="entry name" value="Bgal_small_N"/>
    <property type="match status" value="1"/>
</dbReference>
<dbReference type="InterPro" id="IPR050347">
    <property type="entry name" value="Bact_Beta-galactosidase"/>
</dbReference>
<dbReference type="EC" id="3.2.1.23" evidence="3 8"/>
<evidence type="ECO:0000259" key="9">
    <source>
        <dbReference type="SMART" id="SM01038"/>
    </source>
</evidence>
<dbReference type="PANTHER" id="PTHR46323:SF2">
    <property type="entry name" value="BETA-GALACTOSIDASE"/>
    <property type="match status" value="1"/>
</dbReference>
<dbReference type="Pfam" id="PF16353">
    <property type="entry name" value="LacZ_4"/>
    <property type="match status" value="1"/>
</dbReference>
<evidence type="ECO:0000256" key="2">
    <source>
        <dbReference type="ARBA" id="ARBA00007401"/>
    </source>
</evidence>
<dbReference type="Proteomes" id="UP000286595">
    <property type="component" value="Unassembled WGS sequence"/>
</dbReference>
<sequence length="997" mass="115105">MARKKVKRWEDHRITGIGRREARTAFYKDSQKKISLNGEWDFKYVDAPELSPEGFEQSGACEGWDKIDVPSVWQLRGYDKMHYTDVLYPFPVNPPHVPDENPTGIYKKTVVLDEQWMEKDTVLKFHGVDSAFDVWVNGKHVGFGKVSRLPSEFDITGFVKTGENDITVRVYKWSDGTYLEDQDMWWLSGIYRDVELINEEKNAVLDLRVNGTLDDSYKNGFFTAGITMKQAGTNLGWKLSYKGKTVLEGELVSEGKDICIEAEIPEVHTWTAETPELYEFTVMTENQEVTVRCGFRKIEIKDKNFRVNNQVILLNGINHHDYNPREGRRVTREQMESDIRLMKQYNINAVRCSHYPANEYFYDLCDEYGLYVINEADLECHGFEWVENYTWITDDETWKDAYVDRSVRMVKRDRNHPSIIMWSMGNESAFGCNFRSAAEAIRELDDTRLVHYEGDFEAEVTDVYSTMYTRLKGLKEIAEYQIKGDKPHVMCEYGHAMGNGPGGLKAYQDMYRKYKRLQGGFLWEWYDHGIYTEEKDKKYYKYGGNYGDFPTNGNFCIDGILMPDRTPSPGMEEYKQIIAPVEITAVEGSMNKLQIRNYYDFLNLDTTTLYWEVKAEDQTIQDGIVEGLSVAPHEGKIIALPITAFELQENTDYYLNLTVCQKEERNYAPAGYEIKKVQIPMQIRKDGFSVRETADKLQVTEGQGGLTVENSRVTAKFSTVFGKLISFGKDGKEYLTEGPRMNVYRATIDNDMYKKEDWMNKYFIQKPVEETEYVSCLKEDDKVIVQIGTFFSCYNQSWGFECDYTYTVYSCGQMKVEIQGKAVQRGKLEPAFLPRIGVIMKGNKNFQKAMWYGMGPGESYVDSKAASIMGIYENTVDGMMTDYVFPQENGHHEQVKWFRIGDGKDGLLCKMEEKLGLNLANYTDESLEKAQHPFEIEKADDVIIHLDYRQSGLGSNSCGEEQLEENKVKLQDFAMAFTVQAAECGTEIREARKQYID</sequence>
<dbReference type="InterPro" id="IPR014718">
    <property type="entry name" value="GH-type_carb-bd"/>
</dbReference>
<dbReference type="SUPFAM" id="SSF51445">
    <property type="entry name" value="(Trans)glycosidases"/>
    <property type="match status" value="1"/>
</dbReference>
<dbReference type="PROSITE" id="PS00719">
    <property type="entry name" value="GLYCOSYL_HYDROL_F2_1"/>
    <property type="match status" value="1"/>
</dbReference>
<dbReference type="InterPro" id="IPR006104">
    <property type="entry name" value="Glyco_hydro_2_N"/>
</dbReference>
<evidence type="ECO:0000256" key="1">
    <source>
        <dbReference type="ARBA" id="ARBA00001412"/>
    </source>
</evidence>
<evidence type="ECO:0000256" key="5">
    <source>
        <dbReference type="ARBA" id="ARBA00022801"/>
    </source>
</evidence>
<dbReference type="InterPro" id="IPR013783">
    <property type="entry name" value="Ig-like_fold"/>
</dbReference>
<accession>A0A3R6IN19</accession>
<dbReference type="PROSITE" id="PS00608">
    <property type="entry name" value="GLYCOSYL_HYDROL_F2_2"/>
    <property type="match status" value="1"/>
</dbReference>
<evidence type="ECO:0000256" key="3">
    <source>
        <dbReference type="ARBA" id="ARBA00012756"/>
    </source>
</evidence>
<dbReference type="EMBL" id="QRIM01000005">
    <property type="protein sequence ID" value="RHG61170.1"/>
    <property type="molecule type" value="Genomic_DNA"/>
</dbReference>
<evidence type="ECO:0000256" key="6">
    <source>
        <dbReference type="ARBA" id="ARBA00023295"/>
    </source>
</evidence>
<evidence type="ECO:0000313" key="10">
    <source>
        <dbReference type="EMBL" id="RHG61170.1"/>
    </source>
</evidence>
<dbReference type="InterPro" id="IPR017853">
    <property type="entry name" value="GH"/>
</dbReference>
<gene>
    <name evidence="10" type="ORF">DW252_05440</name>
</gene>
<organism evidence="10 11">
    <name type="scientific">Coprococcus comes</name>
    <dbReference type="NCBI Taxonomy" id="410072"/>
    <lineage>
        <taxon>Bacteria</taxon>
        <taxon>Bacillati</taxon>
        <taxon>Bacillota</taxon>
        <taxon>Clostridia</taxon>
        <taxon>Lachnospirales</taxon>
        <taxon>Lachnospiraceae</taxon>
        <taxon>Coprococcus</taxon>
    </lineage>
</organism>
<keyword evidence="6 8" id="KW-0326">Glycosidase</keyword>
<dbReference type="InterPro" id="IPR023230">
    <property type="entry name" value="Glyco_hydro_2_CS"/>
</dbReference>
<dbReference type="Gene3D" id="2.60.120.260">
    <property type="entry name" value="Galactose-binding domain-like"/>
    <property type="match status" value="1"/>
</dbReference>
<dbReference type="RefSeq" id="WP_118217628.1">
    <property type="nucleotide sequence ID" value="NZ_QRIM01000005.1"/>
</dbReference>
<dbReference type="InterPro" id="IPR023232">
    <property type="entry name" value="Glyco_hydro_2_AS"/>
</dbReference>
<dbReference type="Gene3D" id="3.20.20.80">
    <property type="entry name" value="Glycosidases"/>
    <property type="match status" value="1"/>
</dbReference>
<evidence type="ECO:0000256" key="8">
    <source>
        <dbReference type="RuleBase" id="RU361154"/>
    </source>
</evidence>
<dbReference type="GO" id="GO:0004565">
    <property type="term" value="F:beta-galactosidase activity"/>
    <property type="evidence" value="ECO:0007669"/>
    <property type="project" value="UniProtKB-EC"/>
</dbReference>
<dbReference type="AlphaFoldDB" id="A0A3R6IN19"/>
<evidence type="ECO:0000256" key="7">
    <source>
        <dbReference type="ARBA" id="ARBA00032230"/>
    </source>
</evidence>
<dbReference type="GO" id="GO:0009341">
    <property type="term" value="C:beta-galactosidase complex"/>
    <property type="evidence" value="ECO:0007669"/>
    <property type="project" value="InterPro"/>
</dbReference>
<dbReference type="InterPro" id="IPR011013">
    <property type="entry name" value="Gal_mutarotase_sf_dom"/>
</dbReference>
<dbReference type="Pfam" id="PF00703">
    <property type="entry name" value="Glyco_hydro_2"/>
    <property type="match status" value="1"/>
</dbReference>
<evidence type="ECO:0000313" key="11">
    <source>
        <dbReference type="Proteomes" id="UP000286595"/>
    </source>
</evidence>
<dbReference type="Pfam" id="PF02929">
    <property type="entry name" value="Bgal_small_N"/>
    <property type="match status" value="1"/>
</dbReference>
<reference evidence="10 11" key="1">
    <citation type="submission" date="2018-08" db="EMBL/GenBank/DDBJ databases">
        <title>A genome reference for cultivated species of the human gut microbiota.</title>
        <authorList>
            <person name="Zou Y."/>
            <person name="Xue W."/>
            <person name="Luo G."/>
        </authorList>
    </citation>
    <scope>NUCLEOTIDE SEQUENCE [LARGE SCALE GENOMIC DNA]</scope>
    <source>
        <strain evidence="10 11">AM22-12LB</strain>
    </source>
</reference>